<evidence type="ECO:0000256" key="2">
    <source>
        <dbReference type="ARBA" id="ARBA00022748"/>
    </source>
</evidence>
<gene>
    <name evidence="7" type="ORF">J4E00_02090</name>
</gene>
<feature type="domain" description="Thioredoxin" evidence="6">
    <location>
        <begin position="236"/>
        <end position="376"/>
    </location>
</feature>
<protein>
    <submittedName>
        <fullName evidence="7">AhpC/TSA family protein</fullName>
    </submittedName>
</protein>
<sequence length="376" mass="41054">MKKTLLALLLAAPLLAPAQTPISYTVSGKIGNLNAPATIFLFGPGSPDSVVLKNGAFEFKGTSDRPFPATIVLRRTGQSKDLFAAKERLRFYLEPTPVVITSADSLLEGRAKVVGGPLTADDQKLSAAMQAVIEKSRAFSAEAGKTTEVQRRDSAFAARMQASFDAIGKAYVQVYARFIRENPTSWVSLYSLYGMKMLETPQYAVVGPLYNALSPELKNSRMGRDYGDMVDKLKDLAIGSPAPGFTQNTPEGKPVSLAGYRGKYVLVDFWASWCGPCRTESPAIAKVYNQYKGRNFDILSVSLDDGKGRAKWLKAITDDHLTWTQVSDLRGWQNQAAQLYGVRSIPQNYLIGPDGKILAANLKGEELKTTLAKLIK</sequence>
<evidence type="ECO:0000256" key="3">
    <source>
        <dbReference type="ARBA" id="ARBA00023157"/>
    </source>
</evidence>
<evidence type="ECO:0000313" key="7">
    <source>
        <dbReference type="EMBL" id="MBO2007823.1"/>
    </source>
</evidence>
<dbReference type="Pfam" id="PF00578">
    <property type="entry name" value="AhpC-TSA"/>
    <property type="match status" value="1"/>
</dbReference>
<dbReference type="CDD" id="cd02966">
    <property type="entry name" value="TlpA_like_family"/>
    <property type="match status" value="1"/>
</dbReference>
<dbReference type="Pfam" id="PF14289">
    <property type="entry name" value="DUF4369"/>
    <property type="match status" value="1"/>
</dbReference>
<dbReference type="Gene3D" id="3.40.30.10">
    <property type="entry name" value="Glutaredoxin"/>
    <property type="match status" value="1"/>
</dbReference>
<dbReference type="InterPro" id="IPR050553">
    <property type="entry name" value="Thioredoxin_ResA/DsbE_sf"/>
</dbReference>
<reference evidence="7 8" key="1">
    <citation type="submission" date="2021-03" db="EMBL/GenBank/DDBJ databases">
        <authorList>
            <person name="Kim M.K."/>
        </authorList>
    </citation>
    <scope>NUCLEOTIDE SEQUENCE [LARGE SCALE GENOMIC DNA]</scope>
    <source>
        <strain evidence="7 8">BT442</strain>
    </source>
</reference>
<evidence type="ECO:0000256" key="4">
    <source>
        <dbReference type="ARBA" id="ARBA00023284"/>
    </source>
</evidence>
<evidence type="ECO:0000256" key="1">
    <source>
        <dbReference type="ARBA" id="ARBA00004196"/>
    </source>
</evidence>
<proteinExistence type="predicted"/>
<dbReference type="RefSeq" id="WP_208173353.1">
    <property type="nucleotide sequence ID" value="NZ_JAGETZ010000001.1"/>
</dbReference>
<dbReference type="Proteomes" id="UP000664369">
    <property type="component" value="Unassembled WGS sequence"/>
</dbReference>
<keyword evidence="8" id="KW-1185">Reference proteome</keyword>
<dbReference type="InterPro" id="IPR036249">
    <property type="entry name" value="Thioredoxin-like_sf"/>
</dbReference>
<evidence type="ECO:0000259" key="6">
    <source>
        <dbReference type="PROSITE" id="PS51352"/>
    </source>
</evidence>
<dbReference type="InterPro" id="IPR013766">
    <property type="entry name" value="Thioredoxin_domain"/>
</dbReference>
<organism evidence="7 8">
    <name type="scientific">Hymenobacter negativus</name>
    <dbReference type="NCBI Taxonomy" id="2795026"/>
    <lineage>
        <taxon>Bacteria</taxon>
        <taxon>Pseudomonadati</taxon>
        <taxon>Bacteroidota</taxon>
        <taxon>Cytophagia</taxon>
        <taxon>Cytophagales</taxon>
        <taxon>Hymenobacteraceae</taxon>
        <taxon>Hymenobacter</taxon>
    </lineage>
</organism>
<dbReference type="InterPro" id="IPR000866">
    <property type="entry name" value="AhpC/TSA"/>
</dbReference>
<dbReference type="InterPro" id="IPR017937">
    <property type="entry name" value="Thioredoxin_CS"/>
</dbReference>
<keyword evidence="2" id="KW-0201">Cytochrome c-type biogenesis</keyword>
<comment type="caution">
    <text evidence="7">The sequence shown here is derived from an EMBL/GenBank/DDBJ whole genome shotgun (WGS) entry which is preliminary data.</text>
</comment>
<dbReference type="PROSITE" id="PS00194">
    <property type="entry name" value="THIOREDOXIN_1"/>
    <property type="match status" value="1"/>
</dbReference>
<dbReference type="EMBL" id="JAGETZ010000001">
    <property type="protein sequence ID" value="MBO2007823.1"/>
    <property type="molecule type" value="Genomic_DNA"/>
</dbReference>
<accession>A0ABS3QA10</accession>
<dbReference type="PROSITE" id="PS51352">
    <property type="entry name" value="THIOREDOXIN_2"/>
    <property type="match status" value="1"/>
</dbReference>
<dbReference type="InterPro" id="IPR025380">
    <property type="entry name" value="DUF4369"/>
</dbReference>
<comment type="subcellular location">
    <subcellularLocation>
        <location evidence="1">Cell envelope</location>
    </subcellularLocation>
</comment>
<keyword evidence="3" id="KW-1015">Disulfide bond</keyword>
<feature type="chain" id="PRO_5046309026" evidence="5">
    <location>
        <begin position="19"/>
        <end position="376"/>
    </location>
</feature>
<feature type="signal peptide" evidence="5">
    <location>
        <begin position="1"/>
        <end position="18"/>
    </location>
</feature>
<name>A0ABS3QA10_9BACT</name>
<keyword evidence="4" id="KW-0676">Redox-active center</keyword>
<dbReference type="PANTHER" id="PTHR42852:SF6">
    <property type="entry name" value="THIOL:DISULFIDE INTERCHANGE PROTEIN DSBE"/>
    <property type="match status" value="1"/>
</dbReference>
<dbReference type="SUPFAM" id="SSF52833">
    <property type="entry name" value="Thioredoxin-like"/>
    <property type="match status" value="1"/>
</dbReference>
<dbReference type="PANTHER" id="PTHR42852">
    <property type="entry name" value="THIOL:DISULFIDE INTERCHANGE PROTEIN DSBE"/>
    <property type="match status" value="1"/>
</dbReference>
<evidence type="ECO:0000313" key="8">
    <source>
        <dbReference type="Proteomes" id="UP000664369"/>
    </source>
</evidence>
<keyword evidence="5" id="KW-0732">Signal</keyword>
<evidence type="ECO:0000256" key="5">
    <source>
        <dbReference type="SAM" id="SignalP"/>
    </source>
</evidence>